<keyword evidence="6" id="KW-0963">Cytoplasm</keyword>
<dbReference type="InterPro" id="IPR036188">
    <property type="entry name" value="FAD/NAD-bd_sf"/>
</dbReference>
<dbReference type="Proteomes" id="UP001319045">
    <property type="component" value="Chromosome"/>
</dbReference>
<dbReference type="Gene3D" id="1.10.3110.10">
    <property type="entry name" value="protoporphyrinogen ix oxidase, domain 3"/>
    <property type="match status" value="1"/>
</dbReference>
<dbReference type="InterPro" id="IPR004572">
    <property type="entry name" value="Protoporphyrinogen_oxidase"/>
</dbReference>
<dbReference type="Gene3D" id="3.50.50.60">
    <property type="entry name" value="FAD/NAD(P)-binding domain"/>
    <property type="match status" value="1"/>
</dbReference>
<comment type="catalytic activity">
    <reaction evidence="6">
        <text>coproporphyrinogen III + 3 O2 = coproporphyrin III + 3 H2O2</text>
        <dbReference type="Rhea" id="RHEA:43436"/>
        <dbReference type="ChEBI" id="CHEBI:15379"/>
        <dbReference type="ChEBI" id="CHEBI:16240"/>
        <dbReference type="ChEBI" id="CHEBI:57309"/>
        <dbReference type="ChEBI" id="CHEBI:131725"/>
        <dbReference type="EC" id="1.3.3.15"/>
    </reaction>
</comment>
<evidence type="ECO:0000256" key="3">
    <source>
        <dbReference type="ARBA" id="ARBA00022827"/>
    </source>
</evidence>
<dbReference type="SUPFAM" id="SSF54373">
    <property type="entry name" value="FAD-linked reductases, C-terminal domain"/>
    <property type="match status" value="1"/>
</dbReference>
<keyword evidence="2 6" id="KW-0285">Flavoprotein</keyword>
<comment type="cofactor">
    <cofactor evidence="1 6">
        <name>FAD</name>
        <dbReference type="ChEBI" id="CHEBI:57692"/>
    </cofactor>
</comment>
<evidence type="ECO:0000313" key="9">
    <source>
        <dbReference type="Proteomes" id="UP001319045"/>
    </source>
</evidence>
<reference evidence="8 9" key="1">
    <citation type="journal article" date="2022" name="Int. J. Syst. Evol. Microbiol.">
        <title>Prevotella herbatica sp. nov., a plant polysaccharide-decomposing anaerobic bacterium isolated from a methanogenic reactor.</title>
        <authorList>
            <person name="Uek A."/>
            <person name="Tonouchi A."/>
            <person name="Kaku N."/>
            <person name="Ueki K."/>
        </authorList>
    </citation>
    <scope>NUCLEOTIDE SEQUENCE [LARGE SCALE GENOMIC DNA]</scope>
    <source>
        <strain evidence="8 9">WR041</strain>
    </source>
</reference>
<dbReference type="Gene3D" id="3.90.660.20">
    <property type="entry name" value="Protoporphyrinogen oxidase, mitochondrial, domain 2"/>
    <property type="match status" value="1"/>
</dbReference>
<dbReference type="NCBIfam" id="TIGR00562">
    <property type="entry name" value="proto_IX_ox"/>
    <property type="match status" value="1"/>
</dbReference>
<accession>A0ABM7NWI2</accession>
<evidence type="ECO:0000256" key="2">
    <source>
        <dbReference type="ARBA" id="ARBA00022630"/>
    </source>
</evidence>
<dbReference type="EC" id="1.3.3.15" evidence="6"/>
<comment type="pathway">
    <text evidence="6">Porphyrin-containing compound metabolism; protoheme biosynthesis.</text>
</comment>
<comment type="function">
    <text evidence="6">Involved in coproporphyrin-dependent heme b biosynthesis. Catalyzes the oxidation of coproporphyrinogen III to coproporphyrin III.</text>
</comment>
<keyword evidence="5 6" id="KW-0350">Heme biosynthesis</keyword>
<dbReference type="InterPro" id="IPR002937">
    <property type="entry name" value="Amino_oxidase"/>
</dbReference>
<evidence type="ECO:0000256" key="6">
    <source>
        <dbReference type="RuleBase" id="RU364052"/>
    </source>
</evidence>
<name>A0ABM7NWI2_9BACT</name>
<dbReference type="Pfam" id="PF01593">
    <property type="entry name" value="Amino_oxidase"/>
    <property type="match status" value="1"/>
</dbReference>
<keyword evidence="3 6" id="KW-0274">FAD</keyword>
<comment type="similarity">
    <text evidence="6">Belongs to the protoporphyrinogen/coproporphyrinogen oxidase family. Coproporphyrinogen III oxidase subfamily.</text>
</comment>
<evidence type="ECO:0000256" key="5">
    <source>
        <dbReference type="ARBA" id="ARBA00023133"/>
    </source>
</evidence>
<gene>
    <name evidence="8" type="ORF">prwr041_07650</name>
</gene>
<dbReference type="SUPFAM" id="SSF51905">
    <property type="entry name" value="FAD/NAD(P)-binding domain"/>
    <property type="match status" value="1"/>
</dbReference>
<organism evidence="8 9">
    <name type="scientific">Prevotella herbatica</name>
    <dbReference type="NCBI Taxonomy" id="2801997"/>
    <lineage>
        <taxon>Bacteria</taxon>
        <taxon>Pseudomonadati</taxon>
        <taxon>Bacteroidota</taxon>
        <taxon>Bacteroidia</taxon>
        <taxon>Bacteroidales</taxon>
        <taxon>Prevotellaceae</taxon>
        <taxon>Prevotella</taxon>
    </lineage>
</organism>
<evidence type="ECO:0000256" key="1">
    <source>
        <dbReference type="ARBA" id="ARBA00001974"/>
    </source>
</evidence>
<proteinExistence type="inferred from homology"/>
<dbReference type="PANTHER" id="PTHR42923">
    <property type="entry name" value="PROTOPORPHYRINOGEN OXIDASE"/>
    <property type="match status" value="1"/>
</dbReference>
<protein>
    <recommendedName>
        <fullName evidence="6">Coproporphyrinogen III oxidase</fullName>
        <ecNumber evidence="6">1.3.3.15</ecNumber>
    </recommendedName>
</protein>
<evidence type="ECO:0000256" key="4">
    <source>
        <dbReference type="ARBA" id="ARBA00023002"/>
    </source>
</evidence>
<keyword evidence="9" id="KW-1185">Reference proteome</keyword>
<feature type="domain" description="Amine oxidase" evidence="7">
    <location>
        <begin position="14"/>
        <end position="433"/>
    </location>
</feature>
<comment type="subcellular location">
    <subcellularLocation>
        <location evidence="6">Cytoplasm</location>
    </subcellularLocation>
</comment>
<dbReference type="EMBL" id="AP024484">
    <property type="protein sequence ID" value="BCS84872.1"/>
    <property type="molecule type" value="Genomic_DNA"/>
</dbReference>
<evidence type="ECO:0000313" key="8">
    <source>
        <dbReference type="EMBL" id="BCS84872.1"/>
    </source>
</evidence>
<sequence length="454" mass="49920">MDNTHDIVIIGAGLTGLTTAFALHQKNRNVTILESDNKIGGQIQSHHVNGFIFEGGPNTGVIKYPEVMDLFHSLNDKCELEVAKESAKKRLIWKGNKFHVLPSGPISAITTPLFTTYDKLRILTEPFRAKGNNPNESIAELTKRRLGSSYLNYAVDPFLAGVYAANPMTLPTRYALPKLYELEQDYGSFILGAIKKARQPKTDRDKTATKEVFSTRGGLSNLTKAMADKIGSDNIILKTKSISITPSADGFVIDYTVNGEQHQIKCNKVVTTCGAYSLPTMLPFVDKGIMETITNLKYAPVIQVGVGISDTKGVCHNAFGGLVPSKEKRDVLGILFPSDCFAQRAPERGAAYAFFIGGMRHPEMVDLSDEEIKQLVINDLHSMMKYPATIQPDEINIYRHDKAIPQYESSTGNRLKSISLLQQTYPGLVIAGNLRDGIGMGDRIKQAYDIAASM</sequence>
<keyword evidence="4 6" id="KW-0560">Oxidoreductase</keyword>
<evidence type="ECO:0000259" key="7">
    <source>
        <dbReference type="Pfam" id="PF01593"/>
    </source>
</evidence>
<dbReference type="RefSeq" id="WP_207155061.1">
    <property type="nucleotide sequence ID" value="NZ_AP024484.1"/>
</dbReference>
<dbReference type="InterPro" id="IPR050464">
    <property type="entry name" value="Zeta_carotene_desat/Oxidored"/>
</dbReference>
<dbReference type="PANTHER" id="PTHR42923:SF3">
    <property type="entry name" value="PROTOPORPHYRINOGEN OXIDASE"/>
    <property type="match status" value="1"/>
</dbReference>